<protein>
    <recommendedName>
        <fullName evidence="7">Response regulatory domain-containing protein</fullName>
    </recommendedName>
</protein>
<dbReference type="Gene3D" id="6.10.250.690">
    <property type="match status" value="1"/>
</dbReference>
<dbReference type="Gene3D" id="3.40.50.2300">
    <property type="match status" value="1"/>
</dbReference>
<evidence type="ECO:0000256" key="3">
    <source>
        <dbReference type="ARBA" id="ARBA00023125"/>
    </source>
</evidence>
<dbReference type="PROSITE" id="PS51755">
    <property type="entry name" value="OMPR_PHOB"/>
    <property type="match status" value="1"/>
</dbReference>
<evidence type="ECO:0000259" key="4">
    <source>
        <dbReference type="PROSITE" id="PS50110"/>
    </source>
</evidence>
<dbReference type="Pfam" id="PF00072">
    <property type="entry name" value="Response_reg"/>
    <property type="match status" value="1"/>
</dbReference>
<gene>
    <name evidence="6" type="ORF">S03H2_34513</name>
</gene>
<evidence type="ECO:0000313" key="6">
    <source>
        <dbReference type="EMBL" id="GAH56327.1"/>
    </source>
</evidence>
<dbReference type="EMBL" id="BARU01021067">
    <property type="protein sequence ID" value="GAH56327.1"/>
    <property type="molecule type" value="Genomic_DNA"/>
</dbReference>
<dbReference type="Gene3D" id="1.10.10.10">
    <property type="entry name" value="Winged helix-like DNA-binding domain superfamily/Winged helix DNA-binding domain"/>
    <property type="match status" value="1"/>
</dbReference>
<dbReference type="InterPro" id="IPR039420">
    <property type="entry name" value="WalR-like"/>
</dbReference>
<keyword evidence="1" id="KW-0597">Phosphoprotein</keyword>
<dbReference type="SUPFAM" id="SSF52172">
    <property type="entry name" value="CheY-like"/>
    <property type="match status" value="1"/>
</dbReference>
<evidence type="ECO:0000259" key="5">
    <source>
        <dbReference type="PROSITE" id="PS51755"/>
    </source>
</evidence>
<dbReference type="InterPro" id="IPR011006">
    <property type="entry name" value="CheY-like_superfamily"/>
</dbReference>
<dbReference type="InterPro" id="IPR001789">
    <property type="entry name" value="Sig_transdc_resp-reg_receiver"/>
</dbReference>
<sequence length="205" mass="23553">MMRVLKDNFQLKGYCVRTSDDGEQGLNIALNEEPDLIILDIMLPKMNGYDICSRIRNINLDIPIILVSAKSEEADIVRGLNIGADDYLTKPFRMRELLARTEAIMRRRGSEEPATYKFGSCQLDTRKGTLTCDSQEVKLSPKEFDMLHLFLRKSGCVLTRDEILDTAWGYCHFITLHDIDRFIVTLRKKIEPDPNNPMFIHTIKG</sequence>
<dbReference type="GO" id="GO:0000976">
    <property type="term" value="F:transcription cis-regulatory region binding"/>
    <property type="evidence" value="ECO:0007669"/>
    <property type="project" value="TreeGrafter"/>
</dbReference>
<dbReference type="GO" id="GO:0005829">
    <property type="term" value="C:cytosol"/>
    <property type="evidence" value="ECO:0007669"/>
    <property type="project" value="TreeGrafter"/>
</dbReference>
<keyword evidence="3" id="KW-0238">DNA-binding</keyword>
<dbReference type="GO" id="GO:0000156">
    <property type="term" value="F:phosphorelay response regulator activity"/>
    <property type="evidence" value="ECO:0007669"/>
    <property type="project" value="TreeGrafter"/>
</dbReference>
<dbReference type="CDD" id="cd17574">
    <property type="entry name" value="REC_OmpR"/>
    <property type="match status" value="1"/>
</dbReference>
<comment type="caution">
    <text evidence="6">The sequence shown here is derived from an EMBL/GenBank/DDBJ whole genome shotgun (WGS) entry which is preliminary data.</text>
</comment>
<dbReference type="GO" id="GO:0032993">
    <property type="term" value="C:protein-DNA complex"/>
    <property type="evidence" value="ECO:0007669"/>
    <property type="project" value="TreeGrafter"/>
</dbReference>
<reference evidence="6" key="1">
    <citation type="journal article" date="2014" name="Front. Microbiol.">
        <title>High frequency of phylogenetically diverse reductive dehalogenase-homologous genes in deep subseafloor sedimentary metagenomes.</title>
        <authorList>
            <person name="Kawai M."/>
            <person name="Futagami T."/>
            <person name="Toyoda A."/>
            <person name="Takaki Y."/>
            <person name="Nishi S."/>
            <person name="Hori S."/>
            <person name="Arai W."/>
            <person name="Tsubouchi T."/>
            <person name="Morono Y."/>
            <person name="Uchiyama I."/>
            <person name="Ito T."/>
            <person name="Fujiyama A."/>
            <person name="Inagaki F."/>
            <person name="Takami H."/>
        </authorList>
    </citation>
    <scope>NUCLEOTIDE SEQUENCE</scope>
    <source>
        <strain evidence="6">Expedition CK06-06</strain>
    </source>
</reference>
<dbReference type="PANTHER" id="PTHR48111">
    <property type="entry name" value="REGULATOR OF RPOS"/>
    <property type="match status" value="1"/>
</dbReference>
<evidence type="ECO:0000256" key="1">
    <source>
        <dbReference type="ARBA" id="ARBA00022553"/>
    </source>
</evidence>
<dbReference type="PROSITE" id="PS50110">
    <property type="entry name" value="RESPONSE_REGULATORY"/>
    <property type="match status" value="1"/>
</dbReference>
<dbReference type="InterPro" id="IPR001867">
    <property type="entry name" value="OmpR/PhoB-type_DNA-bd"/>
</dbReference>
<dbReference type="PANTHER" id="PTHR48111:SF40">
    <property type="entry name" value="PHOSPHATE REGULON TRANSCRIPTIONAL REGULATORY PROTEIN PHOB"/>
    <property type="match status" value="1"/>
</dbReference>
<feature type="domain" description="OmpR/PhoB-type" evidence="5">
    <location>
        <begin position="113"/>
        <end position="205"/>
    </location>
</feature>
<evidence type="ECO:0000256" key="2">
    <source>
        <dbReference type="ARBA" id="ARBA00023012"/>
    </source>
</evidence>
<organism evidence="6">
    <name type="scientific">marine sediment metagenome</name>
    <dbReference type="NCBI Taxonomy" id="412755"/>
    <lineage>
        <taxon>unclassified sequences</taxon>
        <taxon>metagenomes</taxon>
        <taxon>ecological metagenomes</taxon>
    </lineage>
</organism>
<feature type="non-terminal residue" evidence="6">
    <location>
        <position position="205"/>
    </location>
</feature>
<dbReference type="GO" id="GO:0006355">
    <property type="term" value="P:regulation of DNA-templated transcription"/>
    <property type="evidence" value="ECO:0007669"/>
    <property type="project" value="InterPro"/>
</dbReference>
<dbReference type="SMART" id="SM00862">
    <property type="entry name" value="Trans_reg_C"/>
    <property type="match status" value="1"/>
</dbReference>
<feature type="domain" description="Response regulatory" evidence="4">
    <location>
        <begin position="1"/>
        <end position="105"/>
    </location>
</feature>
<keyword evidence="2" id="KW-0902">Two-component regulatory system</keyword>
<evidence type="ECO:0008006" key="7">
    <source>
        <dbReference type="Google" id="ProtNLM"/>
    </source>
</evidence>
<accession>X1GGI9</accession>
<dbReference type="SMART" id="SM00448">
    <property type="entry name" value="REC"/>
    <property type="match status" value="1"/>
</dbReference>
<name>X1GGI9_9ZZZZ</name>
<dbReference type="Pfam" id="PF00486">
    <property type="entry name" value="Trans_reg_C"/>
    <property type="match status" value="1"/>
</dbReference>
<dbReference type="AlphaFoldDB" id="X1GGI9"/>
<dbReference type="CDD" id="cd00383">
    <property type="entry name" value="trans_reg_C"/>
    <property type="match status" value="1"/>
</dbReference>
<dbReference type="InterPro" id="IPR036388">
    <property type="entry name" value="WH-like_DNA-bd_sf"/>
</dbReference>
<proteinExistence type="predicted"/>